<evidence type="ECO:0000256" key="1">
    <source>
        <dbReference type="SAM" id="Phobius"/>
    </source>
</evidence>
<dbReference type="Proteomes" id="UP000078200">
    <property type="component" value="Unassembled WGS sequence"/>
</dbReference>
<dbReference type="AlphaFoldDB" id="A0A1A9VVC3"/>
<dbReference type="EnsemblMetazoa" id="GAUT048877-RA">
    <property type="protein sequence ID" value="GAUT048877-PA"/>
    <property type="gene ID" value="GAUT048877"/>
</dbReference>
<keyword evidence="1" id="KW-0812">Transmembrane</keyword>
<name>A0A1A9VVC3_GLOAU</name>
<organism evidence="2 3">
    <name type="scientific">Glossina austeni</name>
    <name type="common">Savannah tsetse fly</name>
    <dbReference type="NCBI Taxonomy" id="7395"/>
    <lineage>
        <taxon>Eukaryota</taxon>
        <taxon>Metazoa</taxon>
        <taxon>Ecdysozoa</taxon>
        <taxon>Arthropoda</taxon>
        <taxon>Hexapoda</taxon>
        <taxon>Insecta</taxon>
        <taxon>Pterygota</taxon>
        <taxon>Neoptera</taxon>
        <taxon>Endopterygota</taxon>
        <taxon>Diptera</taxon>
        <taxon>Brachycera</taxon>
        <taxon>Muscomorpha</taxon>
        <taxon>Hippoboscoidea</taxon>
        <taxon>Glossinidae</taxon>
        <taxon>Glossina</taxon>
    </lineage>
</organism>
<feature type="transmembrane region" description="Helical" evidence="1">
    <location>
        <begin position="59"/>
        <end position="76"/>
    </location>
</feature>
<keyword evidence="3" id="KW-1185">Reference proteome</keyword>
<keyword evidence="1" id="KW-1133">Transmembrane helix</keyword>
<proteinExistence type="predicted"/>
<accession>A0A1A9VVC3</accession>
<protein>
    <submittedName>
        <fullName evidence="2">Uncharacterized protein</fullName>
    </submittedName>
</protein>
<keyword evidence="1" id="KW-0472">Membrane</keyword>
<evidence type="ECO:0000313" key="2">
    <source>
        <dbReference type="EnsemblMetazoa" id="GAUT048877-PA"/>
    </source>
</evidence>
<evidence type="ECO:0000313" key="3">
    <source>
        <dbReference type="Proteomes" id="UP000078200"/>
    </source>
</evidence>
<dbReference type="VEuPathDB" id="VectorBase:GAUT048877"/>
<sequence>MNGSASDPRGGPSHDVQEMIASARNVATNLELKTIATDSLNPEDFDIEAEVQNMTKRDAWLTVLIQMYLMLVLMPVR</sequence>
<reference evidence="2" key="1">
    <citation type="submission" date="2020-05" db="UniProtKB">
        <authorList>
            <consortium name="EnsemblMetazoa"/>
        </authorList>
    </citation>
    <scope>IDENTIFICATION</scope>
    <source>
        <strain evidence="2">TTRI</strain>
    </source>
</reference>